<reference evidence="27" key="1">
    <citation type="submission" date="2020-07" db="EMBL/GenBank/DDBJ databases">
        <title>A long reads based de novo assembly of the rainbow trout Arlee double haploid line genome.</title>
        <authorList>
            <person name="Gao G."/>
            <person name="Palti Y."/>
        </authorList>
    </citation>
    <scope>NUCLEOTIDE SEQUENCE [LARGE SCALE GENOMIC DNA]</scope>
</reference>
<dbReference type="Gene3D" id="3.30.200.20">
    <property type="entry name" value="Phosphorylase Kinase, domain 1"/>
    <property type="match status" value="1"/>
</dbReference>
<evidence type="ECO:0000256" key="5">
    <source>
        <dbReference type="ARBA" id="ARBA00022685"/>
    </source>
</evidence>
<dbReference type="FunFam" id="2.60.40.10:FF:000108">
    <property type="entry name" value="Tyrosine-protein kinase receptor"/>
    <property type="match status" value="1"/>
</dbReference>
<dbReference type="GO" id="GO:0030424">
    <property type="term" value="C:axon"/>
    <property type="evidence" value="ECO:0007669"/>
    <property type="project" value="TreeGrafter"/>
</dbReference>
<accession>A0A8K9X4B5</accession>
<dbReference type="FunFam" id="1.10.510.10:FF:000050">
    <property type="entry name" value="Tyrosine-protein kinase receptor"/>
    <property type="match status" value="1"/>
</dbReference>
<evidence type="ECO:0000256" key="10">
    <source>
        <dbReference type="ARBA" id="ARBA00022777"/>
    </source>
</evidence>
<evidence type="ECO:0000256" key="22">
    <source>
        <dbReference type="RuleBase" id="RU000312"/>
    </source>
</evidence>
<dbReference type="InterPro" id="IPR002011">
    <property type="entry name" value="Tyr_kinase_rcpt_2_CS"/>
</dbReference>
<evidence type="ECO:0000256" key="11">
    <source>
        <dbReference type="ARBA" id="ARBA00022840"/>
    </source>
</evidence>
<evidence type="ECO:0000259" key="26">
    <source>
        <dbReference type="PROSITE" id="PS50853"/>
    </source>
</evidence>
<dbReference type="InterPro" id="IPR003961">
    <property type="entry name" value="FN3_dom"/>
</dbReference>
<dbReference type="GO" id="GO:0043410">
    <property type="term" value="P:positive regulation of MAPK cascade"/>
    <property type="evidence" value="ECO:0007669"/>
    <property type="project" value="TreeGrafter"/>
</dbReference>
<dbReference type="InterPro" id="IPR006212">
    <property type="entry name" value="Furin_repeat"/>
</dbReference>
<feature type="binding site" evidence="20">
    <location>
        <position position="1091"/>
    </location>
    <ligand>
        <name>ATP</name>
        <dbReference type="ChEBI" id="CHEBI:30616"/>
    </ligand>
</feature>
<sequence>MKSGTETDPLTLFCGLLLCVSATCPRPAHGEICGPSIDIGNDISEFRRLENCTIVEGYLQILLIGDKNYNLNQEVFRSLSFPKLTMITDYLLLFRVSGLDSLSTLFPNLTVIRGRNLFYNYALVIFEMTSLKDIGLYSLQNITRGAIRIEKNPELCYLDSIDWSLIMDAEFNNFIAGNKQSKECGDVCPGIMEDSQTQPKTPNSKQCRCCHACTWDGECCHGQCLGSCTEPNTDSSCAACLHYYHEGRCVPDCPPDTYKFEGWRCVTLDFCSSVHLPDFDRFVIHRRECMSDCPSGFTRNKSHGRSVVCMFCSACDGLCDKICDEKVIDSVDAAQSLKGCTVVKGNLQINIRRGQNIVSELESFMGLIQTVTGYVRIRHSQTLGSLSFLKSLRYINGEDLMDDMYAFHAVDNQHLQFLWDWTQHNLTIRAGKLFFRSNPKLCMSEIRKMWQRTGITEKFEEDDFRNNGDRASCESKILRFKSNSTMSNRIKVTWQRYRPPDYRDLISFILYYKEAAYQNITEFDGQDGCGSNSWNMVDVDLPQEKNSDPGVLLSPLKPWTQYAIYVKAITLVAEDRHILGAKSEVVYIRTSPSEPSMPLDVRTYSNSSTNLVVRWSPPASPNGNHTYYLVRWQQQAEDRELYQHNYCSKELKIPVRIAATGLTDMEEDLKPTKPDVGGGDKGPCCPYHRPPPDRRRRDLFGVANRTIHRGVTTYPNATSPDLWANATEAELADREYDFVEWAVSERELQISGLQPFTVYRIDIHACNQQVKRCSAAEFVFSRTKPAEKADDIPGPVIWTGEDDSVFLRWPEPSSPNALILMYEIKFRLGTESEKHECVSRQLYREQHGARLSNLGPGNYSARVRATSLAGNGSWTEPISFYVVQAQVPFGMLFNSANPVCVCVYRNSDRLGNGVLYASVNPEYFSAAEMYIPDEWEVLREKITMNRELGQGSFGMVYEGVAKGVVKDEPETCVAIKTVNESASMRERIEFLNEASVMKEFNCHHVVRLLGVVSQGQPTLVIMELMTKGDLKSHLRSLRSYSLNLPPLKKIIQMAGEIADGMSYLNANKFVHRDLAARNCMVADDYTVKIGDFGMTRDIYETDYYRKGGKGLLPVRWMSPESLKDGVFTTTSDVWSFGVVLWEIATLAEQPYQGMSNEQVLHFVMDGGLLDKPDNCPDMLFELMRMCWQYNPKMRPSFLEIINSIKEELEPPFREMSFFYSEENKLPDTEELDMEVENMKNVPLGPAASSRPPIPCPPTTSGSALPNQPPPPPSQQTSASTVLLRPAFNDSPPYAHMNGVRKKERAMPLPQSSAC</sequence>
<feature type="binding site" evidence="20">
    <location>
        <position position="952"/>
    </location>
    <ligand>
        <name>ATP</name>
        <dbReference type="ChEBI" id="CHEBI:30616"/>
    </ligand>
</feature>
<keyword evidence="10" id="KW-0418">Kinase</keyword>
<dbReference type="InterPro" id="IPR009030">
    <property type="entry name" value="Growth_fac_rcpt_cys_sf"/>
</dbReference>
<dbReference type="InterPro" id="IPR008266">
    <property type="entry name" value="Tyr_kinase_AS"/>
</dbReference>
<dbReference type="EC" id="2.7.10.1" evidence="22"/>
<keyword evidence="28" id="KW-1185">Reference proteome</keyword>
<feature type="domain" description="Fibronectin type-III" evidence="26">
    <location>
        <begin position="792"/>
        <end position="885"/>
    </location>
</feature>
<dbReference type="FunFam" id="3.30.200.20:FF:000026">
    <property type="entry name" value="Tyrosine-protein kinase receptor"/>
    <property type="match status" value="1"/>
</dbReference>
<evidence type="ECO:0000256" key="1">
    <source>
        <dbReference type="ARBA" id="ARBA00004251"/>
    </source>
</evidence>
<name>A0A8K9X4B5_ONCMY</name>
<reference evidence="27" key="2">
    <citation type="submission" date="2025-08" db="UniProtKB">
        <authorList>
            <consortium name="Ensembl"/>
        </authorList>
    </citation>
    <scope>IDENTIFICATION</scope>
</reference>
<dbReference type="PRINTS" id="PR00109">
    <property type="entry name" value="TYRKINASE"/>
</dbReference>
<dbReference type="Pfam" id="PF00041">
    <property type="entry name" value="fn3"/>
    <property type="match status" value="1"/>
</dbReference>
<keyword evidence="4" id="KW-0808">Transferase</keyword>
<dbReference type="InterPro" id="IPR016246">
    <property type="entry name" value="Tyr_kinase_insulin-like_rcpt"/>
</dbReference>
<dbReference type="PROSITE" id="PS50011">
    <property type="entry name" value="PROTEIN_KINASE_DOM"/>
    <property type="match status" value="1"/>
</dbReference>
<dbReference type="CDD" id="cd00064">
    <property type="entry name" value="FU"/>
    <property type="match status" value="1"/>
</dbReference>
<dbReference type="Gene3D" id="2.10.220.10">
    <property type="entry name" value="Hormone Receptor, Insulin-like Growth Factor Receptor 1, Chain A, domain 2"/>
    <property type="match status" value="1"/>
</dbReference>
<dbReference type="GO" id="GO:0005009">
    <property type="term" value="F:insulin receptor activity"/>
    <property type="evidence" value="ECO:0007669"/>
    <property type="project" value="TreeGrafter"/>
</dbReference>
<keyword evidence="16 22" id="KW-0675">Receptor</keyword>
<evidence type="ECO:0000256" key="23">
    <source>
        <dbReference type="SAM" id="MobiDB-lite"/>
    </source>
</evidence>
<evidence type="ECO:0000259" key="25">
    <source>
        <dbReference type="PROSITE" id="PS50011"/>
    </source>
</evidence>
<keyword evidence="6 22" id="KW-0812">Transmembrane</keyword>
<feature type="binding site" evidence="20 21">
    <location>
        <position position="976"/>
    </location>
    <ligand>
        <name>ATP</name>
        <dbReference type="ChEBI" id="CHEBI:30616"/>
    </ligand>
</feature>
<dbReference type="GO" id="GO:0051897">
    <property type="term" value="P:positive regulation of phosphatidylinositol 3-kinase/protein kinase B signal transduction"/>
    <property type="evidence" value="ECO:0007669"/>
    <property type="project" value="TreeGrafter"/>
</dbReference>
<dbReference type="InterPro" id="IPR011009">
    <property type="entry name" value="Kinase-like_dom_sf"/>
</dbReference>
<dbReference type="PANTHER" id="PTHR24416">
    <property type="entry name" value="TYROSINE-PROTEIN KINASE RECEPTOR"/>
    <property type="match status" value="1"/>
</dbReference>
<dbReference type="Ensembl" id="ENSOMYT00000160509.1">
    <property type="protein sequence ID" value="ENSOMYP00000127439.1"/>
    <property type="gene ID" value="ENSOMYG00000066583.1"/>
</dbReference>
<feature type="binding site" evidence="20">
    <location>
        <begin position="1077"/>
        <end position="1078"/>
    </location>
    <ligand>
        <name>ATP</name>
        <dbReference type="ChEBI" id="CHEBI:30616"/>
    </ligand>
</feature>
<dbReference type="GO" id="GO:0043548">
    <property type="term" value="F:phosphatidylinositol 3-kinase binding"/>
    <property type="evidence" value="ECO:0007669"/>
    <property type="project" value="InterPro"/>
</dbReference>
<dbReference type="SUPFAM" id="SSF52058">
    <property type="entry name" value="L domain-like"/>
    <property type="match status" value="2"/>
</dbReference>
<dbReference type="InterPro" id="IPR000494">
    <property type="entry name" value="Rcpt_L-dom"/>
</dbReference>
<dbReference type="CDD" id="cd00063">
    <property type="entry name" value="FN3"/>
    <property type="match status" value="3"/>
</dbReference>
<dbReference type="GO" id="GO:0043560">
    <property type="term" value="F:insulin receptor substrate binding"/>
    <property type="evidence" value="ECO:0007669"/>
    <property type="project" value="InterPro"/>
</dbReference>
<evidence type="ECO:0000256" key="8">
    <source>
        <dbReference type="ARBA" id="ARBA00022737"/>
    </source>
</evidence>
<dbReference type="SMART" id="SM00060">
    <property type="entry name" value="FN3"/>
    <property type="match status" value="3"/>
</dbReference>
<keyword evidence="11 20" id="KW-0067">ATP-binding</keyword>
<dbReference type="SMART" id="SM00261">
    <property type="entry name" value="FU"/>
    <property type="match status" value="1"/>
</dbReference>
<keyword evidence="15" id="KW-1015">Disulfide bond</keyword>
<dbReference type="Pfam" id="PF00757">
    <property type="entry name" value="Furin-like"/>
    <property type="match status" value="1"/>
</dbReference>
<evidence type="ECO:0000256" key="12">
    <source>
        <dbReference type="ARBA" id="ARBA00022989"/>
    </source>
</evidence>
<dbReference type="Pfam" id="PF07714">
    <property type="entry name" value="PK_Tyr_Ser-Thr"/>
    <property type="match status" value="1"/>
</dbReference>
<evidence type="ECO:0000256" key="16">
    <source>
        <dbReference type="ARBA" id="ARBA00023170"/>
    </source>
</evidence>
<feature type="signal peptide" evidence="24">
    <location>
        <begin position="1"/>
        <end position="30"/>
    </location>
</feature>
<dbReference type="InterPro" id="IPR000719">
    <property type="entry name" value="Prot_kinase_dom"/>
</dbReference>
<feature type="domain" description="Protein kinase" evidence="25">
    <location>
        <begin position="942"/>
        <end position="1212"/>
    </location>
</feature>
<evidence type="ECO:0000313" key="27">
    <source>
        <dbReference type="Ensembl" id="ENSOMYP00000127439.1"/>
    </source>
</evidence>
<feature type="domain" description="Fibronectin type-III" evidence="26">
    <location>
        <begin position="597"/>
        <end position="693"/>
    </location>
</feature>
<evidence type="ECO:0000256" key="19">
    <source>
        <dbReference type="PIRSR" id="PIRSR000620-1"/>
    </source>
</evidence>
<keyword evidence="7 24" id="KW-0732">Signal</keyword>
<dbReference type="InterPro" id="IPR050122">
    <property type="entry name" value="RTK"/>
</dbReference>
<dbReference type="PANTHER" id="PTHR24416:SF106">
    <property type="entry name" value="INSULIN-LIKE GROWTH FACTOR 1 RECEPTOR"/>
    <property type="match status" value="1"/>
</dbReference>
<comment type="subcellular location">
    <subcellularLocation>
        <location evidence="1">Cell membrane</location>
        <topology evidence="1">Single-pass type I membrane protein</topology>
    </subcellularLocation>
</comment>
<dbReference type="SUPFAM" id="SSF57184">
    <property type="entry name" value="Growth factor receptor domain"/>
    <property type="match status" value="1"/>
</dbReference>
<dbReference type="GO" id="GO:0048009">
    <property type="term" value="P:insulin-like growth factor receptor signaling pathway"/>
    <property type="evidence" value="ECO:0007669"/>
    <property type="project" value="TreeGrafter"/>
</dbReference>
<evidence type="ECO:0000256" key="15">
    <source>
        <dbReference type="ARBA" id="ARBA00023157"/>
    </source>
</evidence>
<evidence type="ECO:0000256" key="14">
    <source>
        <dbReference type="ARBA" id="ARBA00023137"/>
    </source>
</evidence>
<evidence type="ECO:0000256" key="13">
    <source>
        <dbReference type="ARBA" id="ARBA00023136"/>
    </source>
</evidence>
<dbReference type="InterPro" id="IPR020635">
    <property type="entry name" value="Tyr_kinase_cat_dom"/>
</dbReference>
<dbReference type="GO" id="GO:0046328">
    <property type="term" value="P:regulation of JNK cascade"/>
    <property type="evidence" value="ECO:0007669"/>
    <property type="project" value="TreeGrafter"/>
</dbReference>
<dbReference type="GO" id="GO:0005899">
    <property type="term" value="C:insulin receptor complex"/>
    <property type="evidence" value="ECO:0007669"/>
    <property type="project" value="TreeGrafter"/>
</dbReference>
<dbReference type="InterPro" id="IPR036941">
    <property type="entry name" value="Rcpt_L-dom_sf"/>
</dbReference>
<feature type="chain" id="PRO_5035443768" description="Tyrosine-protein kinase receptor" evidence="24">
    <location>
        <begin position="31"/>
        <end position="1314"/>
    </location>
</feature>
<proteinExistence type="inferred from homology"/>
<dbReference type="FunFam" id="2.60.40.10:FF:000087">
    <property type="entry name" value="Tyrosine-protein kinase receptor"/>
    <property type="match status" value="1"/>
</dbReference>
<evidence type="ECO:0000256" key="24">
    <source>
        <dbReference type="SAM" id="SignalP"/>
    </source>
</evidence>
<comment type="similarity">
    <text evidence="22">Belongs to the protein kinase superfamily. Tyr protein kinase family. Insulin receptor subfamily.</text>
</comment>
<protein>
    <recommendedName>
        <fullName evidence="22">Tyrosine-protein kinase receptor</fullName>
        <ecNumber evidence="22">2.7.10.1</ecNumber>
    </recommendedName>
</protein>
<dbReference type="PROSITE" id="PS00109">
    <property type="entry name" value="PROTEIN_KINASE_TYR"/>
    <property type="match status" value="1"/>
</dbReference>
<dbReference type="Gene3D" id="3.80.20.20">
    <property type="entry name" value="Receptor L-domain"/>
    <property type="match status" value="2"/>
</dbReference>
<dbReference type="InterPro" id="IPR036116">
    <property type="entry name" value="FN3_sf"/>
</dbReference>
<comment type="catalytic activity">
    <reaction evidence="18 22">
        <text>L-tyrosyl-[protein] + ATP = O-phospho-L-tyrosyl-[protein] + ADP + H(+)</text>
        <dbReference type="Rhea" id="RHEA:10596"/>
        <dbReference type="Rhea" id="RHEA-COMP:10136"/>
        <dbReference type="Rhea" id="RHEA-COMP:20101"/>
        <dbReference type="ChEBI" id="CHEBI:15378"/>
        <dbReference type="ChEBI" id="CHEBI:30616"/>
        <dbReference type="ChEBI" id="CHEBI:46858"/>
        <dbReference type="ChEBI" id="CHEBI:61978"/>
        <dbReference type="ChEBI" id="CHEBI:456216"/>
        <dbReference type="EC" id="2.7.10.1"/>
    </reaction>
</comment>
<dbReference type="GO" id="GO:0042593">
    <property type="term" value="P:glucose homeostasis"/>
    <property type="evidence" value="ECO:0007669"/>
    <property type="project" value="TreeGrafter"/>
</dbReference>
<evidence type="ECO:0000256" key="21">
    <source>
        <dbReference type="PROSITE-ProRule" id="PRU10141"/>
    </source>
</evidence>
<dbReference type="SMART" id="SM00219">
    <property type="entry name" value="TyrKc"/>
    <property type="match status" value="1"/>
</dbReference>
<dbReference type="PROSITE" id="PS50853">
    <property type="entry name" value="FN3"/>
    <property type="match status" value="3"/>
</dbReference>
<organism evidence="27 28">
    <name type="scientific">Oncorhynchus mykiss</name>
    <name type="common">Rainbow trout</name>
    <name type="synonym">Salmo gairdneri</name>
    <dbReference type="NCBI Taxonomy" id="8022"/>
    <lineage>
        <taxon>Eukaryota</taxon>
        <taxon>Metazoa</taxon>
        <taxon>Chordata</taxon>
        <taxon>Craniata</taxon>
        <taxon>Vertebrata</taxon>
        <taxon>Euteleostomi</taxon>
        <taxon>Actinopterygii</taxon>
        <taxon>Neopterygii</taxon>
        <taxon>Teleostei</taxon>
        <taxon>Protacanthopterygii</taxon>
        <taxon>Salmoniformes</taxon>
        <taxon>Salmonidae</taxon>
        <taxon>Salmoninae</taxon>
        <taxon>Oncorhynchus</taxon>
    </lineage>
</organism>
<keyword evidence="5" id="KW-0165">Cleavage on pair of basic residues</keyword>
<dbReference type="SUPFAM" id="SSF56112">
    <property type="entry name" value="Protein kinase-like (PK-like)"/>
    <property type="match status" value="1"/>
</dbReference>
<keyword evidence="2" id="KW-1003">Cell membrane</keyword>
<feature type="active site" description="Proton donor/acceptor" evidence="19">
    <location>
        <position position="1073"/>
    </location>
</feature>
<dbReference type="Proteomes" id="UP000694395">
    <property type="component" value="Chromosome 6"/>
</dbReference>
<feature type="region of interest" description="Disordered" evidence="23">
    <location>
        <begin position="667"/>
        <end position="690"/>
    </location>
</feature>
<dbReference type="Gene3D" id="1.10.510.10">
    <property type="entry name" value="Transferase(Phosphotransferase) domain 1"/>
    <property type="match status" value="1"/>
</dbReference>
<evidence type="ECO:0000256" key="6">
    <source>
        <dbReference type="ARBA" id="ARBA00022692"/>
    </source>
</evidence>
<evidence type="ECO:0000256" key="7">
    <source>
        <dbReference type="ARBA" id="ARBA00022729"/>
    </source>
</evidence>
<dbReference type="CDD" id="cd05032">
    <property type="entry name" value="PTKc_InsR_like"/>
    <property type="match status" value="1"/>
</dbReference>
<dbReference type="FunFam" id="3.80.20.20:FF:000001">
    <property type="entry name" value="Tyrosine-protein kinase receptor"/>
    <property type="match status" value="1"/>
</dbReference>
<dbReference type="InterPro" id="IPR017441">
    <property type="entry name" value="Protein_kinase_ATP_BS"/>
</dbReference>
<keyword evidence="14" id="KW-0829">Tyrosine-protein kinase</keyword>
<dbReference type="InterPro" id="IPR013783">
    <property type="entry name" value="Ig-like_fold"/>
</dbReference>
<dbReference type="Pfam" id="PF01030">
    <property type="entry name" value="Recep_L_domain"/>
    <property type="match status" value="2"/>
</dbReference>
<evidence type="ECO:0000256" key="9">
    <source>
        <dbReference type="ARBA" id="ARBA00022741"/>
    </source>
</evidence>
<feature type="domain" description="Fibronectin type-III" evidence="26">
    <location>
        <begin position="474"/>
        <end position="593"/>
    </location>
</feature>
<dbReference type="GeneTree" id="ENSGT00940000156682"/>
<keyword evidence="13" id="KW-0472">Membrane</keyword>
<evidence type="ECO:0000256" key="3">
    <source>
        <dbReference type="ARBA" id="ARBA00022553"/>
    </source>
</evidence>
<evidence type="ECO:0000256" key="2">
    <source>
        <dbReference type="ARBA" id="ARBA00022475"/>
    </source>
</evidence>
<dbReference type="Gene3D" id="2.60.40.10">
    <property type="entry name" value="Immunoglobulins"/>
    <property type="match status" value="3"/>
</dbReference>
<keyword evidence="17" id="KW-0325">Glycoprotein</keyword>
<reference evidence="27" key="3">
    <citation type="submission" date="2025-09" db="UniProtKB">
        <authorList>
            <consortium name="Ensembl"/>
        </authorList>
    </citation>
    <scope>IDENTIFICATION</scope>
</reference>
<dbReference type="InterPro" id="IPR001245">
    <property type="entry name" value="Ser-Thr/Tyr_kinase_cat_dom"/>
</dbReference>
<dbReference type="GO" id="GO:0005524">
    <property type="term" value="F:ATP binding"/>
    <property type="evidence" value="ECO:0007669"/>
    <property type="project" value="UniProtKB-UniRule"/>
</dbReference>
<evidence type="ECO:0000256" key="4">
    <source>
        <dbReference type="ARBA" id="ARBA00022679"/>
    </source>
</evidence>
<evidence type="ECO:0000256" key="17">
    <source>
        <dbReference type="ARBA" id="ARBA00023180"/>
    </source>
</evidence>
<keyword evidence="8" id="KW-0677">Repeat</keyword>
<feature type="binding site" evidence="20">
    <location>
        <begin position="1023"/>
        <end position="1029"/>
    </location>
    <ligand>
        <name>ATP</name>
        <dbReference type="ChEBI" id="CHEBI:30616"/>
    </ligand>
</feature>
<keyword evidence="12" id="KW-1133">Transmembrane helix</keyword>
<dbReference type="PROSITE" id="PS00239">
    <property type="entry name" value="RECEPTOR_TYR_KIN_II"/>
    <property type="match status" value="1"/>
</dbReference>
<feature type="region of interest" description="Disordered" evidence="23">
    <location>
        <begin position="1241"/>
        <end position="1314"/>
    </location>
</feature>
<evidence type="ECO:0000256" key="20">
    <source>
        <dbReference type="PIRSR" id="PIRSR000620-2"/>
    </source>
</evidence>
<evidence type="ECO:0000313" key="28">
    <source>
        <dbReference type="Proteomes" id="UP000694395"/>
    </source>
</evidence>
<keyword evidence="9 20" id="KW-0547">Nucleotide-binding</keyword>
<dbReference type="PIRSF" id="PIRSF000620">
    <property type="entry name" value="Insulin_receptor"/>
    <property type="match status" value="1"/>
</dbReference>
<dbReference type="SUPFAM" id="SSF49265">
    <property type="entry name" value="Fibronectin type III"/>
    <property type="match status" value="3"/>
</dbReference>
<evidence type="ECO:0000256" key="18">
    <source>
        <dbReference type="ARBA" id="ARBA00051243"/>
    </source>
</evidence>
<keyword evidence="3 22" id="KW-0597">Phosphoprotein</keyword>
<dbReference type="PROSITE" id="PS00107">
    <property type="entry name" value="PROTEIN_KINASE_ATP"/>
    <property type="match status" value="1"/>
</dbReference>
<dbReference type="InterPro" id="IPR006211">
    <property type="entry name" value="Furin-like_Cys-rich_dom"/>
</dbReference>